<keyword evidence="14" id="KW-0511">Multifunctional enzyme</keyword>
<evidence type="ECO:0000256" key="7">
    <source>
        <dbReference type="ARBA" id="ARBA00022722"/>
    </source>
</evidence>
<evidence type="ECO:0000256" key="2">
    <source>
        <dbReference type="ARBA" id="ARBA00004147"/>
    </source>
</evidence>
<dbReference type="GO" id="GO:0004519">
    <property type="term" value="F:endonuclease activity"/>
    <property type="evidence" value="ECO:0007669"/>
    <property type="project" value="UniProtKB-KW"/>
</dbReference>
<dbReference type="InterPro" id="IPR000605">
    <property type="entry name" value="Helicase_SF3_ssDNA/RNA_vir"/>
</dbReference>
<gene>
    <name evidence="19" type="primary">rep</name>
</gene>
<comment type="similarity">
    <text evidence="3">Belongs to the nanoviridea/circoviridae replication-associated protein family.</text>
</comment>
<dbReference type="PROSITE" id="PS52020">
    <property type="entry name" value="CRESS_DNA_REP"/>
    <property type="match status" value="1"/>
</dbReference>
<dbReference type="Pfam" id="PF00910">
    <property type="entry name" value="RNA_helicase"/>
    <property type="match status" value="1"/>
</dbReference>
<dbReference type="GO" id="GO:0003724">
    <property type="term" value="F:RNA helicase activity"/>
    <property type="evidence" value="ECO:0007669"/>
    <property type="project" value="InterPro"/>
</dbReference>
<keyword evidence="4" id="KW-0808">Transferase</keyword>
<feature type="domain" description="CRESS-DNA virus Rep endonuclease" evidence="18">
    <location>
        <begin position="1"/>
        <end position="95"/>
    </location>
</feature>
<evidence type="ECO:0000256" key="14">
    <source>
        <dbReference type="ARBA" id="ARBA00023268"/>
    </source>
</evidence>
<evidence type="ECO:0000256" key="16">
    <source>
        <dbReference type="ARBA" id="ARBA00049360"/>
    </source>
</evidence>
<dbReference type="GO" id="GO:0006260">
    <property type="term" value="P:DNA replication"/>
    <property type="evidence" value="ECO:0007669"/>
    <property type="project" value="UniProtKB-KW"/>
</dbReference>
<organism evidence="19">
    <name type="scientific">Sophora yellow stunt alphasatellite 3</name>
    <dbReference type="NCBI Taxonomy" id="2170209"/>
    <lineage>
        <taxon>Viruses</taxon>
        <taxon>Viruses incertae sedis</taxon>
        <taxon>Alphasatellitidae</taxon>
        <taxon>Nanoalphasatellitinae</taxon>
        <taxon>Sophoyesatellite</taxon>
        <taxon>Sophoyesatellite sophira</taxon>
    </lineage>
</organism>
<dbReference type="Proteomes" id="UP001232246">
    <property type="component" value="Segment"/>
</dbReference>
<evidence type="ECO:0000256" key="1">
    <source>
        <dbReference type="ARBA" id="ARBA00001936"/>
    </source>
</evidence>
<evidence type="ECO:0000256" key="11">
    <source>
        <dbReference type="ARBA" id="ARBA00022801"/>
    </source>
</evidence>
<proteinExistence type="inferred from homology"/>
<evidence type="ECO:0000256" key="15">
    <source>
        <dbReference type="ARBA" id="ARBA00046883"/>
    </source>
</evidence>
<accession>A0A411MQN4</accession>
<evidence type="ECO:0000313" key="19">
    <source>
        <dbReference type="EMBL" id="QBF29185.1"/>
    </source>
</evidence>
<keyword evidence="10" id="KW-0255">Endonuclease</keyword>
<comment type="function">
    <text evidence="17">Initiates and terminates the replication only of its own subviral DNA molecule. The closed circular ssDNA genome is first converted to a superhelical dsDNA. Rep binds a specific hairpin at the genome origin of replication. Introduces an endonucleolytic nick within the intergenic region of the genome, thereby initiating the rolling circle replication (RCR). Following cleavage, binds covalently to the 5'-phosphate of DNA as a tyrosyl ester. The cleavage gives rise to a free 3'-OH that serves as a primer for the cellular DNA polymerase. The polymerase synthesizes the (+) strand DNA by rolling circle mechanism. After one round of replication, a Rep-catalyzed nucleotidyl transfer reaction releases a circular single-stranded virus genome, thereby terminating the replication. Displays origin-specific DNA cleavage, nucleotidyl transferase, ATPase and helicase activities.</text>
</comment>
<protein>
    <submittedName>
        <fullName evidence="19">Satellite replication initiator protein</fullName>
    </submittedName>
</protein>
<comment type="catalytic activity">
    <reaction evidence="16">
        <text>ATP + H2O = ADP + phosphate + H(+)</text>
        <dbReference type="Rhea" id="RHEA:13065"/>
        <dbReference type="ChEBI" id="CHEBI:15377"/>
        <dbReference type="ChEBI" id="CHEBI:15378"/>
        <dbReference type="ChEBI" id="CHEBI:30616"/>
        <dbReference type="ChEBI" id="CHEBI:43474"/>
        <dbReference type="ChEBI" id="CHEBI:456216"/>
    </reaction>
</comment>
<name>A0A411MQN4_9VIRU</name>
<dbReference type="GO" id="GO:0016779">
    <property type="term" value="F:nucleotidyltransferase activity"/>
    <property type="evidence" value="ECO:0007669"/>
    <property type="project" value="UniProtKB-KW"/>
</dbReference>
<sequence length="281" mass="32661">MQSALWCFTRNFSGETPSLVFDERVQYACWQHERINHDHLQGVIQMKKRARLTTVKAIIGGNPHLERMRGTIEEAAEYCRKPQSRVSGPWEFGEMLKKGSHKRKIMELLDDSENELEEPQKYRRAIAKSAMDASRELASREGFPHSLYSWQETVLGLLELDPDDRTIIWVYGPNGNEGKSQFGKFLGLKKDYLYLPGGKTQDMTYMLMKKPDTNVVLDIPRCNSEYLNYQFMELIKNRTIYSYKYEPIGAIIKNKIHVIVLANVLPDYTKISQDRIKIIEC</sequence>
<dbReference type="EMBL" id="MK291270">
    <property type="protein sequence ID" value="QBF29185.1"/>
    <property type="molecule type" value="Genomic_DNA"/>
</dbReference>
<keyword evidence="5" id="KW-0548">Nucleotidyltransferase</keyword>
<dbReference type="GO" id="GO:0003723">
    <property type="term" value="F:RNA binding"/>
    <property type="evidence" value="ECO:0007669"/>
    <property type="project" value="InterPro"/>
</dbReference>
<dbReference type="GO" id="GO:0016787">
    <property type="term" value="F:hydrolase activity"/>
    <property type="evidence" value="ECO:0007669"/>
    <property type="project" value="UniProtKB-KW"/>
</dbReference>
<keyword evidence="6" id="KW-0235">DNA replication</keyword>
<dbReference type="GO" id="GO:0046872">
    <property type="term" value="F:metal ion binding"/>
    <property type="evidence" value="ECO:0007669"/>
    <property type="project" value="UniProtKB-KW"/>
</dbReference>
<dbReference type="Gene3D" id="3.40.1310.20">
    <property type="match status" value="1"/>
</dbReference>
<evidence type="ECO:0000256" key="10">
    <source>
        <dbReference type="ARBA" id="ARBA00022759"/>
    </source>
</evidence>
<evidence type="ECO:0000256" key="5">
    <source>
        <dbReference type="ARBA" id="ARBA00022695"/>
    </source>
</evidence>
<keyword evidence="12" id="KW-0190">Covalent protein-DNA linkage</keyword>
<keyword evidence="11" id="KW-0378">Hydrolase</keyword>
<keyword evidence="8" id="KW-0479">Metal-binding</keyword>
<comment type="cofactor">
    <cofactor evidence="1">
        <name>Mn(2+)</name>
        <dbReference type="ChEBI" id="CHEBI:29035"/>
    </cofactor>
</comment>
<reference evidence="19" key="1">
    <citation type="journal article" date="2019" name="Viruses">
        <title>Subterranean Clover Stunt Virus Revisited: Detection of Two Missing Genome Components.</title>
        <authorList>
            <person name="Knierim D."/>
            <person name="Barriere Q."/>
            <person name="Grigoras I."/>
            <person name="Winter S."/>
            <person name="Vetten H.J."/>
            <person name="Schwinghamer M."/>
            <person name="Thomas J."/>
            <person name="Chu P."/>
            <person name="Gronenborn B."/>
            <person name="Timchenko T."/>
        </authorList>
    </citation>
    <scope>NUCLEOTIDE SEQUENCE</scope>
    <source>
        <strain evidence="19">Quandialla-3771A</strain>
    </source>
</reference>
<evidence type="ECO:0000259" key="18">
    <source>
        <dbReference type="PROSITE" id="PS52020"/>
    </source>
</evidence>
<dbReference type="GO" id="GO:0003677">
    <property type="term" value="F:DNA binding"/>
    <property type="evidence" value="ECO:0007669"/>
    <property type="project" value="UniProtKB-KW"/>
</dbReference>
<evidence type="ECO:0000256" key="17">
    <source>
        <dbReference type="ARBA" id="ARBA00049943"/>
    </source>
</evidence>
<dbReference type="InterPro" id="IPR049912">
    <property type="entry name" value="CRESS_DNA_REP"/>
</dbReference>
<dbReference type="GO" id="GO:0000166">
    <property type="term" value="F:nucleotide binding"/>
    <property type="evidence" value="ECO:0007669"/>
    <property type="project" value="UniProtKB-KW"/>
</dbReference>
<comment type="subcellular location">
    <subcellularLocation>
        <location evidence="2">Host nucleus</location>
    </subcellularLocation>
</comment>
<keyword evidence="7" id="KW-0540">Nuclease</keyword>
<evidence type="ECO:0000256" key="13">
    <source>
        <dbReference type="ARBA" id="ARBA00023125"/>
    </source>
</evidence>
<evidence type="ECO:0000256" key="9">
    <source>
        <dbReference type="ARBA" id="ARBA00022741"/>
    </source>
</evidence>
<dbReference type="GO" id="GO:0042025">
    <property type="term" value="C:host cell nucleus"/>
    <property type="evidence" value="ECO:0007669"/>
    <property type="project" value="UniProtKB-SubCell"/>
</dbReference>
<evidence type="ECO:0000256" key="12">
    <source>
        <dbReference type="ARBA" id="ARBA00023124"/>
    </source>
</evidence>
<keyword evidence="9" id="KW-0547">Nucleotide-binding</keyword>
<keyword evidence="13" id="KW-0238">DNA-binding</keyword>
<evidence type="ECO:0000256" key="6">
    <source>
        <dbReference type="ARBA" id="ARBA00022705"/>
    </source>
</evidence>
<evidence type="ECO:0000256" key="8">
    <source>
        <dbReference type="ARBA" id="ARBA00022723"/>
    </source>
</evidence>
<evidence type="ECO:0000256" key="3">
    <source>
        <dbReference type="ARBA" id="ARBA00006649"/>
    </source>
</evidence>
<evidence type="ECO:0000256" key="4">
    <source>
        <dbReference type="ARBA" id="ARBA00022679"/>
    </source>
</evidence>
<comment type="subunit">
    <text evidence="15">Homooligomer. Rep binds to repeated DNA motifs (iterons).</text>
</comment>
<dbReference type="Pfam" id="PF02407">
    <property type="entry name" value="Viral_Rep"/>
    <property type="match status" value="1"/>
</dbReference>